<dbReference type="Proteomes" id="UP000194003">
    <property type="component" value="Unassembled WGS sequence"/>
</dbReference>
<dbReference type="EMBL" id="LVJN01000019">
    <property type="protein sequence ID" value="OSM03933.1"/>
    <property type="molecule type" value="Genomic_DNA"/>
</dbReference>
<reference evidence="2 3" key="1">
    <citation type="journal article" date="2016" name="BMC Genomics">
        <title>Combined genomic and structural analyses of a cultured magnetotactic bacterium reveals its niche adaptation to a dynamic environment.</title>
        <authorList>
            <person name="Araujo A.C."/>
            <person name="Morillo V."/>
            <person name="Cypriano J."/>
            <person name="Teixeira L.C."/>
            <person name="Leao P."/>
            <person name="Lyra S."/>
            <person name="Almeida L.G."/>
            <person name="Bazylinski D.A."/>
            <person name="Vasconcellos A.T."/>
            <person name="Abreu F."/>
            <person name="Lins U."/>
        </authorList>
    </citation>
    <scope>NUCLEOTIDE SEQUENCE [LARGE SCALE GENOMIC DNA]</scope>
    <source>
        <strain evidence="2 3">IT-1</strain>
    </source>
</reference>
<comment type="caution">
    <text evidence="2">The sequence shown here is derived from an EMBL/GenBank/DDBJ whole genome shotgun (WGS) entry which is preliminary data.</text>
</comment>
<protein>
    <submittedName>
        <fullName evidence="2">Uncharacterized protein</fullName>
    </submittedName>
</protein>
<evidence type="ECO:0000313" key="3">
    <source>
        <dbReference type="Proteomes" id="UP000194003"/>
    </source>
</evidence>
<gene>
    <name evidence="2" type="ORF">MAIT1_01037</name>
</gene>
<name>A0A1Y2K4N1_9PROT</name>
<evidence type="ECO:0000313" key="2">
    <source>
        <dbReference type="EMBL" id="OSM03933.1"/>
    </source>
</evidence>
<sequence length="437" mass="48161">MPAQAIEQQGGVLIDDQPSQFAIRHAALLLLRTLRRRAPSGQWATTVQRAAAHQTTVTNAPLANGLAPGRGRGVDKQPLQLAHGRPQRLQPGPLLVCLFRLRRLLDQRRNAAERHGLPLRAAKRALLDPRLTHVGAQAGLRMPTIPRRAVGQHHIGPSGRFGALCGGLTLIGARKLHHLALRQRSVLRQRKACAGCTRFVDQEHHSRLSHARNLFRVGFLIVGSDLRGVIERVQSRSQAQASPADVLRRLRPPIRGHDAQLLAARQMGVVIGRPIQLRHQPGHRAAQQIPIPLREHAAQRQIGQIPNPLPGIALRTAQIGQLGQKDHALNAQLRRRAQRSQHLQKASHHAQTGNPFAALDAPHMGAQATETVLRCLKGRRRLFIATANAPCCALSAVNSHCQSSWDLLRMPWVFARCDVAQYSMPFCLDQGAGGRWR</sequence>
<evidence type="ECO:0000256" key="1">
    <source>
        <dbReference type="SAM" id="MobiDB-lite"/>
    </source>
</evidence>
<proteinExistence type="predicted"/>
<organism evidence="2 3">
    <name type="scientific">Magnetofaba australis IT-1</name>
    <dbReference type="NCBI Taxonomy" id="1434232"/>
    <lineage>
        <taxon>Bacteria</taxon>
        <taxon>Pseudomonadati</taxon>
        <taxon>Pseudomonadota</taxon>
        <taxon>Magnetococcia</taxon>
        <taxon>Magnetococcales</taxon>
        <taxon>Magnetococcaceae</taxon>
        <taxon>Magnetofaba</taxon>
    </lineage>
</organism>
<dbReference type="AlphaFoldDB" id="A0A1Y2K4N1"/>
<keyword evidence="3" id="KW-1185">Reference proteome</keyword>
<accession>A0A1Y2K4N1</accession>
<feature type="region of interest" description="Disordered" evidence="1">
    <location>
        <begin position="334"/>
        <end position="358"/>
    </location>
</feature>